<dbReference type="AlphaFoldDB" id="T1CFV1"/>
<dbReference type="EMBL" id="AUZZ01001039">
    <property type="protein sequence ID" value="EQD65880.1"/>
    <property type="molecule type" value="Genomic_DNA"/>
</dbReference>
<dbReference type="InterPro" id="IPR023051">
    <property type="entry name" value="Kup"/>
</dbReference>
<dbReference type="GO" id="GO:0015079">
    <property type="term" value="F:potassium ion transmembrane transporter activity"/>
    <property type="evidence" value="ECO:0007669"/>
    <property type="project" value="InterPro"/>
</dbReference>
<evidence type="ECO:0000313" key="16">
    <source>
        <dbReference type="EMBL" id="EQD65880.1"/>
    </source>
</evidence>
<feature type="transmembrane region" description="Helical" evidence="12">
    <location>
        <begin position="150"/>
        <end position="168"/>
    </location>
</feature>
<evidence type="ECO:0000256" key="9">
    <source>
        <dbReference type="ARBA" id="ARBA00022989"/>
    </source>
</evidence>
<feature type="transmembrane region" description="Helical" evidence="12">
    <location>
        <begin position="111"/>
        <end position="130"/>
    </location>
</feature>
<feature type="transmembrane region" description="Helical" evidence="12">
    <location>
        <begin position="58"/>
        <end position="79"/>
    </location>
</feature>
<keyword evidence="7" id="KW-0769">Symport</keyword>
<evidence type="ECO:0000256" key="7">
    <source>
        <dbReference type="ARBA" id="ARBA00022847"/>
    </source>
</evidence>
<proteinExistence type="inferred from homology"/>
<dbReference type="PANTHER" id="PTHR30540">
    <property type="entry name" value="OSMOTIC STRESS POTASSIUM TRANSPORTER"/>
    <property type="match status" value="1"/>
</dbReference>
<keyword evidence="8" id="KW-0630">Potassium</keyword>
<evidence type="ECO:0000259" key="14">
    <source>
        <dbReference type="Pfam" id="PF22776"/>
    </source>
</evidence>
<dbReference type="InterPro" id="IPR053952">
    <property type="entry name" value="K_trans_C"/>
</dbReference>
<keyword evidence="10" id="KW-0406">Ion transport</keyword>
<keyword evidence="9 12" id="KW-1133">Transmembrane helix</keyword>
<accession>T1CFV1</accession>
<feature type="transmembrane region" description="Helical" evidence="12">
    <location>
        <begin position="374"/>
        <end position="396"/>
    </location>
</feature>
<keyword evidence="5" id="KW-0633">Potassium transport</keyword>
<organism evidence="16">
    <name type="scientific">mine drainage metagenome</name>
    <dbReference type="NCBI Taxonomy" id="410659"/>
    <lineage>
        <taxon>unclassified sequences</taxon>
        <taxon>metagenomes</taxon>
        <taxon>ecological metagenomes</taxon>
    </lineage>
</organism>
<feature type="transmembrane region" description="Helical" evidence="12">
    <location>
        <begin position="225"/>
        <end position="244"/>
    </location>
</feature>
<comment type="subcellular location">
    <subcellularLocation>
        <location evidence="1">Membrane</location>
        <topology evidence="1">Multi-pass membrane protein</topology>
    </subcellularLocation>
</comment>
<evidence type="ECO:0000313" key="15">
    <source>
        <dbReference type="EMBL" id="EQD41450.1"/>
    </source>
</evidence>
<dbReference type="GO" id="GO:0016020">
    <property type="term" value="C:membrane"/>
    <property type="evidence" value="ECO:0007669"/>
    <property type="project" value="UniProtKB-SubCell"/>
</dbReference>
<feature type="domain" description="K+ potassium transporter C-terminal" evidence="14">
    <location>
        <begin position="485"/>
        <end position="633"/>
    </location>
</feature>
<evidence type="ECO:0000256" key="10">
    <source>
        <dbReference type="ARBA" id="ARBA00023065"/>
    </source>
</evidence>
<dbReference type="Pfam" id="PF02705">
    <property type="entry name" value="K_trans"/>
    <property type="match status" value="1"/>
</dbReference>
<evidence type="ECO:0000259" key="13">
    <source>
        <dbReference type="Pfam" id="PF02705"/>
    </source>
</evidence>
<evidence type="ECO:0000256" key="12">
    <source>
        <dbReference type="SAM" id="Phobius"/>
    </source>
</evidence>
<evidence type="ECO:0000256" key="3">
    <source>
        <dbReference type="ARBA" id="ARBA00022448"/>
    </source>
</evidence>
<feature type="transmembrane region" description="Helical" evidence="12">
    <location>
        <begin position="296"/>
        <end position="329"/>
    </location>
</feature>
<dbReference type="InterPro" id="IPR053951">
    <property type="entry name" value="K_trans_N"/>
</dbReference>
<dbReference type="HAMAP" id="MF_01522">
    <property type="entry name" value="Kup"/>
    <property type="match status" value="1"/>
</dbReference>
<evidence type="ECO:0000256" key="2">
    <source>
        <dbReference type="ARBA" id="ARBA00007019"/>
    </source>
</evidence>
<feature type="transmembrane region" description="Helical" evidence="12">
    <location>
        <begin position="434"/>
        <end position="451"/>
    </location>
</feature>
<evidence type="ECO:0000256" key="1">
    <source>
        <dbReference type="ARBA" id="ARBA00004141"/>
    </source>
</evidence>
<protein>
    <submittedName>
        <fullName evidence="16">Potassium transporter</fullName>
    </submittedName>
</protein>
<dbReference type="PANTHER" id="PTHR30540:SF79">
    <property type="entry name" value="LOW AFFINITY POTASSIUM TRANSPORT SYSTEM PROTEIN KUP"/>
    <property type="match status" value="1"/>
</dbReference>
<comment type="similarity">
    <text evidence="2">Belongs to the HAK/KUP transporter (TC 2.A.72) family.</text>
</comment>
<feature type="transmembrane region" description="Helical" evidence="12">
    <location>
        <begin position="180"/>
        <end position="200"/>
    </location>
</feature>
<comment type="caution">
    <text evidence="16">The sequence shown here is derived from an EMBL/GenBank/DDBJ whole genome shotgun (WGS) entry which is preliminary data.</text>
</comment>
<dbReference type="InterPro" id="IPR003855">
    <property type="entry name" value="K+_transporter"/>
</dbReference>
<feature type="transmembrane region" description="Helical" evidence="12">
    <location>
        <begin position="349"/>
        <end position="368"/>
    </location>
</feature>
<reference evidence="16" key="2">
    <citation type="journal article" date="2014" name="ISME J.">
        <title>Microbial stratification in low pH oxic and suboxic macroscopic growths along an acid mine drainage.</title>
        <authorList>
            <person name="Mendez-Garcia C."/>
            <person name="Mesa V."/>
            <person name="Sprenger R.R."/>
            <person name="Richter M."/>
            <person name="Diez M.S."/>
            <person name="Solano J."/>
            <person name="Bargiela R."/>
            <person name="Golyshina O.V."/>
            <person name="Manteca A."/>
            <person name="Ramos J.L."/>
            <person name="Gallego J.R."/>
            <person name="Llorente I."/>
            <person name="Martins Dos Santos V.A."/>
            <person name="Jensen O.N."/>
            <person name="Pelaez A.I."/>
            <person name="Sanchez J."/>
            <person name="Ferrer M."/>
        </authorList>
    </citation>
    <scope>NUCLEOTIDE SEQUENCE</scope>
</reference>
<name>T1CFV1_9ZZZZ</name>
<sequence>MANPTEVPNANPELAGKRLAAMMLGAVGVVYGDIGTSPLYAIQSTFGEHGIYATPDNVLGALSLVFWALIIVVSLKYILFVMRADNKGEGGIMSLMALAQRGVKNSPRTRLFLLTLGLFGAALFYGDSVITPAISVLSAVEGVEIATPKMAEFVVPITVAIILVLFGVQKHGTARVGTFFGPIMALWFIVIGLLGVASIVRHPQVLFALSPHYAVLFFIHNHTDAFLALGAIVLVLTGAEALYADMGHFGKKPIRNAWFVLVLPALLLNYFGQGALLIRDPSAVTNPFYLMVPSFLLYPMIVLSMVATVIASQAVISGAYSMTSEAMLLGYSPRMRVQHTSHEYRGQIYLPWVNTMLMVMVLIAVLGFRSSNALAAAYGIAVTGTMACTTVLLLVVARKLWHWPLLVLAPLGAGLLTVDLAFFSANLIKVEYGGWFPLVLGLLVFVVMSTWRRGRELVLREMKQGGLSLETFIASIANHPPLRVPGTAIFLTANQDSVPHALLHNLKHNKVLHERNVLLTVETLDTPTADSGERVELTALGREFYRLVMRFGFSEEPDVPRTLQQCQKLGLPFDMMDTTFFLSRENIVASERAGMALWRDKLFAFLARNAMPATAFFRIPGNRLVELGTQVEI</sequence>
<evidence type="ECO:0000256" key="6">
    <source>
        <dbReference type="ARBA" id="ARBA00022692"/>
    </source>
</evidence>
<feature type="transmembrane region" description="Helical" evidence="12">
    <location>
        <begin position="256"/>
        <end position="276"/>
    </location>
</feature>
<keyword evidence="11 12" id="KW-0472">Membrane</keyword>
<dbReference type="Pfam" id="PF22776">
    <property type="entry name" value="K_trans_C"/>
    <property type="match status" value="1"/>
</dbReference>
<keyword evidence="4" id="KW-1003">Cell membrane</keyword>
<dbReference type="EMBL" id="AUZY01009640">
    <property type="protein sequence ID" value="EQD41450.1"/>
    <property type="molecule type" value="Genomic_DNA"/>
</dbReference>
<feature type="domain" description="K+ potassium transporter integral membrane" evidence="13">
    <location>
        <begin position="23"/>
        <end position="474"/>
    </location>
</feature>
<evidence type="ECO:0000256" key="4">
    <source>
        <dbReference type="ARBA" id="ARBA00022475"/>
    </source>
</evidence>
<gene>
    <name evidence="15" type="ORF">B1B_14541</name>
    <name evidence="16" type="ORF">B2A_01406</name>
</gene>
<evidence type="ECO:0000256" key="5">
    <source>
        <dbReference type="ARBA" id="ARBA00022538"/>
    </source>
</evidence>
<dbReference type="GO" id="GO:0015293">
    <property type="term" value="F:symporter activity"/>
    <property type="evidence" value="ECO:0007669"/>
    <property type="project" value="UniProtKB-KW"/>
</dbReference>
<keyword evidence="3" id="KW-0813">Transport</keyword>
<evidence type="ECO:0000256" key="11">
    <source>
        <dbReference type="ARBA" id="ARBA00023136"/>
    </source>
</evidence>
<keyword evidence="6 12" id="KW-0812">Transmembrane</keyword>
<evidence type="ECO:0000256" key="8">
    <source>
        <dbReference type="ARBA" id="ARBA00022958"/>
    </source>
</evidence>
<reference evidence="16" key="1">
    <citation type="submission" date="2013-08" db="EMBL/GenBank/DDBJ databases">
        <authorList>
            <person name="Mendez C."/>
            <person name="Richter M."/>
            <person name="Ferrer M."/>
            <person name="Sanchez J."/>
        </authorList>
    </citation>
    <scope>NUCLEOTIDE SEQUENCE</scope>
</reference>
<feature type="transmembrane region" description="Helical" evidence="12">
    <location>
        <begin position="403"/>
        <end position="428"/>
    </location>
</feature>